<reference evidence="1 2" key="1">
    <citation type="submission" date="2016-05" db="EMBL/GenBank/DDBJ databases">
        <title>Complete genome sequence of bacteriophage vB_KpnM_KpV52 lytic for Klebsiella pneumoniae.</title>
        <authorList>
            <person name="Komisarova E.V."/>
            <person name="Krasilnikova V.M."/>
            <person name="Kislichkina A.A."/>
            <person name="Myakinina V.P."/>
            <person name="Volozhantsev N.V."/>
        </authorList>
    </citation>
    <scope>NUCLEOTIDE SEQUENCE [LARGE SCALE GENOMIC DNA]</scope>
</reference>
<dbReference type="Proteomes" id="UP000222016">
    <property type="component" value="Genome"/>
</dbReference>
<evidence type="ECO:0000313" key="2">
    <source>
        <dbReference type="Proteomes" id="UP000222016"/>
    </source>
</evidence>
<sequence length="57" mass="6453">MLKVNVWFMTTGDLPVTVEIDDGGSSFSDEIEKQDYVLDYLMNNGFSDKEGLTFKIV</sequence>
<evidence type="ECO:0000313" key="1">
    <source>
        <dbReference type="EMBL" id="AOZ65387.1"/>
    </source>
</evidence>
<organism evidence="1 2">
    <name type="scientific">Klebsiella phage vB_KpnM_KpV52</name>
    <dbReference type="NCBI Taxonomy" id="1912321"/>
    <lineage>
        <taxon>Viruses</taxon>
        <taxon>Duplodnaviria</taxon>
        <taxon>Heunggongvirae</taxon>
        <taxon>Uroviricota</taxon>
        <taxon>Caudoviricetes</taxon>
        <taxon>Jameshumphriesvirinae</taxon>
        <taxon>Sircambvirus</taxon>
        <taxon>Sircambvirus KpV52</taxon>
        <taxon>Jedunavirus KpV80</taxon>
    </lineage>
</organism>
<keyword evidence="2" id="KW-1185">Reference proteome</keyword>
<dbReference type="EMBL" id="KX237516">
    <property type="protein sequence ID" value="AOZ65387.1"/>
    <property type="molecule type" value="Genomic_DNA"/>
</dbReference>
<gene>
    <name evidence="1" type="ORF">kpv52_43</name>
</gene>
<name>A0A1I9SEW0_9CAUD</name>
<proteinExistence type="predicted"/>
<accession>A0A1I9SEW0</accession>
<protein>
    <submittedName>
        <fullName evidence="1">Uncharacterized protein</fullName>
    </submittedName>
</protein>